<protein>
    <recommendedName>
        <fullName evidence="3">HNH endonuclease</fullName>
    </recommendedName>
</protein>
<accession>A0A6N9QYD8</accession>
<gene>
    <name evidence="1" type="ORF">GKZ75_08505</name>
</gene>
<dbReference type="EMBL" id="WMHZ01000010">
    <property type="protein sequence ID" value="NDO78262.1"/>
    <property type="molecule type" value="Genomic_DNA"/>
</dbReference>
<organism evidence="1 2">
    <name type="scientific">Kocuria marina subsp. indica</name>
    <dbReference type="NCBI Taxonomy" id="1049583"/>
    <lineage>
        <taxon>Bacteria</taxon>
        <taxon>Bacillati</taxon>
        <taxon>Actinomycetota</taxon>
        <taxon>Actinomycetes</taxon>
        <taxon>Micrococcales</taxon>
        <taxon>Micrococcaceae</taxon>
        <taxon>Kocuria</taxon>
    </lineage>
</organism>
<evidence type="ECO:0008006" key="3">
    <source>
        <dbReference type="Google" id="ProtNLM"/>
    </source>
</evidence>
<dbReference type="Proteomes" id="UP000471026">
    <property type="component" value="Unassembled WGS sequence"/>
</dbReference>
<reference evidence="1 2" key="1">
    <citation type="submission" date="2019-11" db="EMBL/GenBank/DDBJ databases">
        <title>Draft genome sequence of Kocuria indica DP-K7, a methyl red degrading Actinobacterium.</title>
        <authorList>
            <person name="Kumaran S."/>
            <person name="Tischler D."/>
            <person name="Ngo A.C.R."/>
            <person name="Schultes F."/>
        </authorList>
    </citation>
    <scope>NUCLEOTIDE SEQUENCE [LARGE SCALE GENOMIC DNA]</scope>
    <source>
        <strain evidence="1 2">DP-K7</strain>
    </source>
</reference>
<dbReference type="Gene3D" id="1.10.30.50">
    <property type="match status" value="1"/>
</dbReference>
<comment type="caution">
    <text evidence="1">The sequence shown here is derived from an EMBL/GenBank/DDBJ whole genome shotgun (WGS) entry which is preliminary data.</text>
</comment>
<sequence length="101" mass="11537">MATDRNHRRYKQARARLFKHGRANDTPCHLCGRPIDWAAYDLDYNADYGPSADHVDAVGAGGDMFGRLLLAHRVCNSRRQALTVEEYLAKRPERIQPTAIW</sequence>
<evidence type="ECO:0000313" key="2">
    <source>
        <dbReference type="Proteomes" id="UP000471026"/>
    </source>
</evidence>
<proteinExistence type="predicted"/>
<evidence type="ECO:0000313" key="1">
    <source>
        <dbReference type="EMBL" id="NDO78262.1"/>
    </source>
</evidence>
<dbReference type="AlphaFoldDB" id="A0A6N9QYD8"/>
<dbReference type="RefSeq" id="WP_162229628.1">
    <property type="nucleotide sequence ID" value="NZ_WMHZ01000010.1"/>
</dbReference>
<name>A0A6N9QYD8_9MICC</name>